<dbReference type="Pfam" id="PF04577">
    <property type="entry name" value="Glyco_transf_61"/>
    <property type="match status" value="1"/>
</dbReference>
<feature type="repeat" description="TPR" evidence="4">
    <location>
        <begin position="439"/>
        <end position="472"/>
    </location>
</feature>
<feature type="repeat" description="TPR" evidence="4">
    <location>
        <begin position="212"/>
        <end position="245"/>
    </location>
</feature>
<comment type="pathway">
    <text evidence="1">Protein modification; protein glycosylation.</text>
</comment>
<dbReference type="Gene3D" id="1.25.40.10">
    <property type="entry name" value="Tetratricopeptide repeat domain"/>
    <property type="match status" value="5"/>
</dbReference>
<accession>A0A1J1LRY0</accession>
<evidence type="ECO:0000259" key="5">
    <source>
        <dbReference type="Pfam" id="PF04577"/>
    </source>
</evidence>
<dbReference type="SUPFAM" id="SSF48452">
    <property type="entry name" value="TPR-like"/>
    <property type="match status" value="2"/>
</dbReference>
<keyword evidence="3" id="KW-0808">Transferase</keyword>
<feature type="repeat" description="TPR" evidence="4">
    <location>
        <begin position="246"/>
        <end position="279"/>
    </location>
</feature>
<organism evidence="6 7">
    <name type="scientific">Planktothrix tepida PCC 9214</name>
    <dbReference type="NCBI Taxonomy" id="671072"/>
    <lineage>
        <taxon>Bacteria</taxon>
        <taxon>Bacillati</taxon>
        <taxon>Cyanobacteriota</taxon>
        <taxon>Cyanophyceae</taxon>
        <taxon>Oscillatoriophycideae</taxon>
        <taxon>Oscillatoriales</taxon>
        <taxon>Microcoleaceae</taxon>
        <taxon>Planktothrix</taxon>
    </lineage>
</organism>
<evidence type="ECO:0000313" key="7">
    <source>
        <dbReference type="Proteomes" id="UP000184315"/>
    </source>
</evidence>
<feature type="domain" description="Glycosyltransferase 61 catalytic" evidence="5">
    <location>
        <begin position="678"/>
        <end position="851"/>
    </location>
</feature>
<dbReference type="Pfam" id="PF13181">
    <property type="entry name" value="TPR_8"/>
    <property type="match status" value="1"/>
</dbReference>
<feature type="repeat" description="TPR" evidence="4">
    <location>
        <begin position="363"/>
        <end position="396"/>
    </location>
</feature>
<dbReference type="OrthoDB" id="182122at2"/>
<dbReference type="GO" id="GO:0016757">
    <property type="term" value="F:glycosyltransferase activity"/>
    <property type="evidence" value="ECO:0007669"/>
    <property type="project" value="UniProtKB-KW"/>
</dbReference>
<dbReference type="AlphaFoldDB" id="A0A1J1LRY0"/>
<dbReference type="InterPro" id="IPR006597">
    <property type="entry name" value="Sel1-like"/>
</dbReference>
<dbReference type="PROSITE" id="PS50293">
    <property type="entry name" value="TPR_REGION"/>
    <property type="match status" value="4"/>
</dbReference>
<dbReference type="Pfam" id="PF13414">
    <property type="entry name" value="TPR_11"/>
    <property type="match status" value="1"/>
</dbReference>
<dbReference type="Pfam" id="PF00515">
    <property type="entry name" value="TPR_1"/>
    <property type="match status" value="2"/>
</dbReference>
<protein>
    <submittedName>
        <fullName evidence="6">Tetratricopeptide TPR_2 repeat protein</fullName>
    </submittedName>
</protein>
<gene>
    <name evidence="6" type="ORF">PL9214650209</name>
</gene>
<evidence type="ECO:0000256" key="2">
    <source>
        <dbReference type="ARBA" id="ARBA00022676"/>
    </source>
</evidence>
<dbReference type="SMART" id="SM00028">
    <property type="entry name" value="TPR"/>
    <property type="match status" value="11"/>
</dbReference>
<dbReference type="Pfam" id="PF13431">
    <property type="entry name" value="TPR_17"/>
    <property type="match status" value="1"/>
</dbReference>
<reference evidence="7" key="1">
    <citation type="submission" date="2015-10" db="EMBL/GenBank/DDBJ databases">
        <authorList>
            <person name="Regsiter A."/>
            <person name="william w."/>
        </authorList>
    </citation>
    <scope>NUCLEOTIDE SEQUENCE [LARGE SCALE GENOMIC DNA]</scope>
</reference>
<dbReference type="InterPro" id="IPR051939">
    <property type="entry name" value="Glycosyltr_41/O-GlcNAc_trsf"/>
</dbReference>
<evidence type="ECO:0000256" key="1">
    <source>
        <dbReference type="ARBA" id="ARBA00004922"/>
    </source>
</evidence>
<dbReference type="PANTHER" id="PTHR44835">
    <property type="entry name" value="UDP-N-ACETYLGLUCOSAMINE--PEPTIDE N-ACETYLGLUCOSAMINYLTRANSFERASE SPINDLY-RELATED"/>
    <property type="match status" value="1"/>
</dbReference>
<dbReference type="InterPro" id="IPR019734">
    <property type="entry name" value="TPR_rpt"/>
</dbReference>
<dbReference type="PANTHER" id="PTHR44835:SF1">
    <property type="entry name" value="PROTEIN O-GLCNAC TRANSFERASE"/>
    <property type="match status" value="1"/>
</dbReference>
<dbReference type="EMBL" id="CZDF01000172">
    <property type="protein sequence ID" value="CUR34770.1"/>
    <property type="molecule type" value="Genomic_DNA"/>
</dbReference>
<keyword evidence="7" id="KW-1185">Reference proteome</keyword>
<feature type="repeat" description="TPR" evidence="4">
    <location>
        <begin position="73"/>
        <end position="106"/>
    </location>
</feature>
<keyword evidence="2" id="KW-0328">Glycosyltransferase</keyword>
<name>A0A1J1LRY0_9CYAN</name>
<evidence type="ECO:0000313" key="6">
    <source>
        <dbReference type="EMBL" id="CUR34770.1"/>
    </source>
</evidence>
<dbReference type="SMART" id="SM00671">
    <property type="entry name" value="SEL1"/>
    <property type="match status" value="5"/>
</dbReference>
<dbReference type="RefSeq" id="WP_072721533.1">
    <property type="nucleotide sequence ID" value="NZ_LN889813.1"/>
</dbReference>
<feature type="repeat" description="TPR" evidence="4">
    <location>
        <begin position="39"/>
        <end position="72"/>
    </location>
</feature>
<feature type="repeat" description="TPR" evidence="4">
    <location>
        <begin position="175"/>
        <end position="208"/>
    </location>
</feature>
<sequence>MNSSLETLIQSAETDVDAGNVREAHATLSEIFALDPYCAKAYKILGDLYEVQSLFTEAISAYQKAIKLEPNFVEAYAYLAQVYRNTGEFDHALFCYKKALSLRPDWTELYFQLGQAYSWSGDVLKAIRCYQKTLEQNPHHVYAYFALAIAYGGLGETERAIALYQHIIKLQPDLANAHNNLGCLLFAKDDFAGAIEAWNNALRYNKKEEDNYSIYNNLGQVFTAQNKITESIQSYYKSVKLKDDFPLVYSNLGKLYQQQNQHKTAFYCFTKVIELDPDNRFAYTDCGASLLKLGRIDAALQYFQNIILREHQFITGYCQRVKEHFSDDELSLAQQACANFLIALKQWDREIGKDSTTIYNFLIQTHLNLGNALVTYGKFEQAVSYYQKAAQIYPQSIEIYLKLGNCLFKIQQLNAALTVYQIARTLLKSGSEVSLVQELEVYLQLGRILEKQEDWDAAANYYNTVLQIQQQPGFQSLLSNYPLTLRLLQDWARTEVIKHPQKVCDSTLIWLKNHNLQDSHYYSRLGLLASEGKNSPGLENGEKTPCKIPTQCGGLDCQPCLKRVFQSFPWKNLGHGIQKCGISESNIASTSLFVAIIPNGRAWIVPQENYWMVCKAIAIITPDNQLLADVSREYPAPLPGCPSYDPMQHQVFQTEQLPPLQQIEGRVAVLSGLSGNVYFHWMVDILPRVELLRQSGIDFNTIDWFLVNSQQASFQRETLTRLGIPEFKILESDHFPHIQAQQLIVPSYPGYMGWLQPWAIDTLRRWFLPRGDNRNYPERIYISRGDARYRRILNENEVIELLHPWGFVVVQLESMSFSQQVALFSQAKVIMGAHGSGLTNIMFCQPGTQVIEWVSPHYNRHYYWVISQYLGLEHYSLTGEGFSCYPLRELMYQNSLTEDIWVNLVSLKRLLEMLFVERKQV</sequence>
<evidence type="ECO:0000256" key="4">
    <source>
        <dbReference type="PROSITE-ProRule" id="PRU00339"/>
    </source>
</evidence>
<dbReference type="Pfam" id="PF13424">
    <property type="entry name" value="TPR_12"/>
    <property type="match status" value="1"/>
</dbReference>
<dbReference type="InterPro" id="IPR011990">
    <property type="entry name" value="TPR-like_helical_dom_sf"/>
</dbReference>
<dbReference type="InterPro" id="IPR049625">
    <property type="entry name" value="Glyco_transf_61_cat"/>
</dbReference>
<dbReference type="Proteomes" id="UP000184315">
    <property type="component" value="Unassembled WGS sequence"/>
</dbReference>
<dbReference type="STRING" id="671072.PL9214650209"/>
<feature type="repeat" description="TPR" evidence="4">
    <location>
        <begin position="107"/>
        <end position="140"/>
    </location>
</feature>
<feature type="repeat" description="TPR" evidence="4">
    <location>
        <begin position="141"/>
        <end position="174"/>
    </location>
</feature>
<keyword evidence="4" id="KW-0802">TPR repeat</keyword>
<evidence type="ECO:0000256" key="3">
    <source>
        <dbReference type="ARBA" id="ARBA00022679"/>
    </source>
</evidence>
<dbReference type="PROSITE" id="PS50005">
    <property type="entry name" value="TPR"/>
    <property type="match status" value="9"/>
</dbReference>
<proteinExistence type="predicted"/>